<keyword evidence="2" id="KW-1185">Reference proteome</keyword>
<organism evidence="1 2">
    <name type="scientific">Epichloe bromicola</name>
    <dbReference type="NCBI Taxonomy" id="79588"/>
    <lineage>
        <taxon>Eukaryota</taxon>
        <taxon>Fungi</taxon>
        <taxon>Dikarya</taxon>
        <taxon>Ascomycota</taxon>
        <taxon>Pezizomycotina</taxon>
        <taxon>Sordariomycetes</taxon>
        <taxon>Hypocreomycetidae</taxon>
        <taxon>Hypocreales</taxon>
        <taxon>Clavicipitaceae</taxon>
        <taxon>Epichloe</taxon>
    </lineage>
</organism>
<dbReference type="Gene3D" id="2.40.50.140">
    <property type="entry name" value="Nucleic acid-binding proteins"/>
    <property type="match status" value="1"/>
</dbReference>
<protein>
    <submittedName>
        <fullName evidence="1">Uncharacterized protein</fullName>
    </submittedName>
</protein>
<dbReference type="Pfam" id="PF12658">
    <property type="entry name" value="Ten1"/>
    <property type="match status" value="1"/>
</dbReference>
<accession>A0ABQ0CNR2</accession>
<dbReference type="EMBL" id="BAAFGZ010000110">
    <property type="protein sequence ID" value="GAB0135091.1"/>
    <property type="molecule type" value="Genomic_DNA"/>
</dbReference>
<gene>
    <name evidence="1" type="primary">g3442</name>
    <name evidence="1" type="ORF">EsDP_00003442</name>
</gene>
<evidence type="ECO:0000313" key="1">
    <source>
        <dbReference type="EMBL" id="GAB0135091.1"/>
    </source>
</evidence>
<dbReference type="Proteomes" id="UP001562357">
    <property type="component" value="Unassembled WGS sequence"/>
</dbReference>
<proteinExistence type="predicted"/>
<sequence>MSRGPLPSTLCFLSQVPAQKAGAKVRFLGCVTSYDTRTASARLGHLYPKGTNVLVSVDVRLVLETMEPGITDVGQWVNVIGYVVDGDATDQAKGVDAHVQALMMWSTGPLDVHEYEKAVEDGLIVVDTAVGNHAGKLEESARQEK</sequence>
<reference evidence="2" key="1">
    <citation type="submission" date="2024-06" db="EMBL/GenBank/DDBJ databases">
        <title>Draft Genome Sequences of Epichloe bromicola Strains Isolated from Elymus ciliaris.</title>
        <authorList>
            <consortium name="Epichloe bromicola genome sequencing consortium"/>
            <person name="Miura A."/>
            <person name="Imano S."/>
            <person name="Ashida A."/>
            <person name="Sato I."/>
            <person name="Chiba S."/>
            <person name="Tanaka A."/>
            <person name="Camagna M."/>
            <person name="Takemoto D."/>
        </authorList>
    </citation>
    <scope>NUCLEOTIDE SEQUENCE [LARGE SCALE GENOMIC DNA]</scope>
    <source>
        <strain evidence="2">DP</strain>
    </source>
</reference>
<comment type="caution">
    <text evidence="1">The sequence shown here is derived from an EMBL/GenBank/DDBJ whole genome shotgun (WGS) entry which is preliminary data.</text>
</comment>
<name>A0ABQ0CNR2_9HYPO</name>
<evidence type="ECO:0000313" key="2">
    <source>
        <dbReference type="Proteomes" id="UP001562357"/>
    </source>
</evidence>
<dbReference type="InterPro" id="IPR024222">
    <property type="entry name" value="Ten1_fungal"/>
</dbReference>
<dbReference type="InterPro" id="IPR012340">
    <property type="entry name" value="NA-bd_OB-fold"/>
</dbReference>